<dbReference type="PROSITE" id="PS01124">
    <property type="entry name" value="HTH_ARAC_FAMILY_2"/>
    <property type="match status" value="1"/>
</dbReference>
<dbReference type="Gene3D" id="1.10.10.60">
    <property type="entry name" value="Homeodomain-like"/>
    <property type="match status" value="2"/>
</dbReference>
<reference evidence="5 6" key="1">
    <citation type="submission" date="2016-10" db="EMBL/GenBank/DDBJ databases">
        <authorList>
            <person name="Varghese N."/>
            <person name="Submissions S."/>
        </authorList>
    </citation>
    <scope>NUCLEOTIDE SEQUENCE [LARGE SCALE GENOMIC DNA]</scope>
    <source>
        <strain evidence="5 6">DSM 21822</strain>
    </source>
</reference>
<dbReference type="SMART" id="SM00342">
    <property type="entry name" value="HTH_ARAC"/>
    <property type="match status" value="1"/>
</dbReference>
<evidence type="ECO:0000313" key="6">
    <source>
        <dbReference type="Proteomes" id="UP000323300"/>
    </source>
</evidence>
<name>A0A1I3XYE1_9HYPH</name>
<dbReference type="EMBL" id="FOSL01000004">
    <property type="protein sequence ID" value="SFK24584.1"/>
    <property type="molecule type" value="Genomic_DNA"/>
</dbReference>
<dbReference type="PANTHER" id="PTHR46796:SF6">
    <property type="entry name" value="ARAC SUBFAMILY"/>
    <property type="match status" value="1"/>
</dbReference>
<sequence>MDWAPFTPQTIKRSWPGLRVGFYLLPPFDGLEATQPDSIEVIFSGHRNAAVEFGKRLCEIAVAPGTALVRGAEPINWLRVGEYSDSIVMYPDISLLQKLAGEAHAGPIELEPIVLDHDPVMLGVAHIMRRACTADLHISDMEASCLAHLLIRRLLARQYGIDVQDAHLPATRMDSRALDAIGEYIEENLRGRIALEDLAAIARLSPFHFARCFKATTGLAPYQYVIARRIDLARRLLMTSTMTVAEIGWAIGFENISHFRRQFAAHFGIVPSQLRHAMAL</sequence>
<evidence type="ECO:0000313" key="5">
    <source>
        <dbReference type="EMBL" id="SFK24584.1"/>
    </source>
</evidence>
<dbReference type="InterPro" id="IPR009057">
    <property type="entry name" value="Homeodomain-like_sf"/>
</dbReference>
<feature type="domain" description="HTH araC/xylS-type" evidence="4">
    <location>
        <begin position="179"/>
        <end position="277"/>
    </location>
</feature>
<organism evidence="5 6">
    <name type="scientific">Neomesorhizobium albiziae</name>
    <dbReference type="NCBI Taxonomy" id="335020"/>
    <lineage>
        <taxon>Bacteria</taxon>
        <taxon>Pseudomonadati</taxon>
        <taxon>Pseudomonadota</taxon>
        <taxon>Alphaproteobacteria</taxon>
        <taxon>Hyphomicrobiales</taxon>
        <taxon>Phyllobacteriaceae</taxon>
        <taxon>Neomesorhizobium</taxon>
    </lineage>
</organism>
<proteinExistence type="predicted"/>
<dbReference type="GO" id="GO:0043565">
    <property type="term" value="F:sequence-specific DNA binding"/>
    <property type="evidence" value="ECO:0007669"/>
    <property type="project" value="InterPro"/>
</dbReference>
<dbReference type="GO" id="GO:0003700">
    <property type="term" value="F:DNA-binding transcription factor activity"/>
    <property type="evidence" value="ECO:0007669"/>
    <property type="project" value="InterPro"/>
</dbReference>
<dbReference type="SUPFAM" id="SSF46689">
    <property type="entry name" value="Homeodomain-like"/>
    <property type="match status" value="2"/>
</dbReference>
<keyword evidence="1" id="KW-0805">Transcription regulation</keyword>
<dbReference type="Pfam" id="PF12833">
    <property type="entry name" value="HTH_18"/>
    <property type="match status" value="1"/>
</dbReference>
<protein>
    <submittedName>
        <fullName evidence="5">Helix-turn-helix domain-containing protein</fullName>
    </submittedName>
</protein>
<dbReference type="PANTHER" id="PTHR46796">
    <property type="entry name" value="HTH-TYPE TRANSCRIPTIONAL ACTIVATOR RHAS-RELATED"/>
    <property type="match status" value="1"/>
</dbReference>
<dbReference type="InterPro" id="IPR018060">
    <property type="entry name" value="HTH_AraC"/>
</dbReference>
<accession>A0A1I3XYE1</accession>
<dbReference type="InterPro" id="IPR050204">
    <property type="entry name" value="AraC_XylS_family_regulators"/>
</dbReference>
<keyword evidence="3" id="KW-0804">Transcription</keyword>
<dbReference type="AlphaFoldDB" id="A0A1I3XYE1"/>
<gene>
    <name evidence="5" type="ORF">SAMN04488498_10453</name>
</gene>
<dbReference type="OrthoDB" id="9806208at2"/>
<evidence type="ECO:0000256" key="2">
    <source>
        <dbReference type="ARBA" id="ARBA00023125"/>
    </source>
</evidence>
<evidence type="ECO:0000256" key="1">
    <source>
        <dbReference type="ARBA" id="ARBA00023015"/>
    </source>
</evidence>
<keyword evidence="6" id="KW-1185">Reference proteome</keyword>
<evidence type="ECO:0000259" key="4">
    <source>
        <dbReference type="PROSITE" id="PS01124"/>
    </source>
</evidence>
<keyword evidence="2" id="KW-0238">DNA-binding</keyword>
<evidence type="ECO:0000256" key="3">
    <source>
        <dbReference type="ARBA" id="ARBA00023163"/>
    </source>
</evidence>
<dbReference type="RefSeq" id="WP_149759744.1">
    <property type="nucleotide sequence ID" value="NZ_BSPE01000007.1"/>
</dbReference>
<dbReference type="Proteomes" id="UP000323300">
    <property type="component" value="Unassembled WGS sequence"/>
</dbReference>